<dbReference type="OrthoDB" id="10631980at2759"/>
<dbReference type="EMBL" id="PJQY01000265">
    <property type="protein sequence ID" value="PQQ14306.1"/>
    <property type="molecule type" value="Genomic_DNA"/>
</dbReference>
<organism evidence="2 3">
    <name type="scientific">Prunus yedoensis var. nudiflora</name>
    <dbReference type="NCBI Taxonomy" id="2094558"/>
    <lineage>
        <taxon>Eukaryota</taxon>
        <taxon>Viridiplantae</taxon>
        <taxon>Streptophyta</taxon>
        <taxon>Embryophyta</taxon>
        <taxon>Tracheophyta</taxon>
        <taxon>Spermatophyta</taxon>
        <taxon>Magnoliopsida</taxon>
        <taxon>eudicotyledons</taxon>
        <taxon>Gunneridae</taxon>
        <taxon>Pentapetalae</taxon>
        <taxon>rosids</taxon>
        <taxon>fabids</taxon>
        <taxon>Rosales</taxon>
        <taxon>Rosaceae</taxon>
        <taxon>Amygdaloideae</taxon>
        <taxon>Amygdaleae</taxon>
        <taxon>Prunus</taxon>
    </lineage>
</organism>
<reference evidence="2 3" key="1">
    <citation type="submission" date="2018-02" db="EMBL/GenBank/DDBJ databases">
        <title>Draft genome of wild Prunus yedoensis var. nudiflora.</title>
        <authorList>
            <person name="Baek S."/>
            <person name="Kim J.-H."/>
            <person name="Choi K."/>
            <person name="Kim G.-B."/>
            <person name="Cho A."/>
            <person name="Jang H."/>
            <person name="Shin C.-H."/>
            <person name="Yu H.-J."/>
            <person name="Mun J.-H."/>
        </authorList>
    </citation>
    <scope>NUCLEOTIDE SEQUENCE [LARGE SCALE GENOMIC DNA]</scope>
    <source>
        <strain evidence="3">cv. Jeju island</strain>
        <tissue evidence="2">Leaf</tissue>
    </source>
</reference>
<feature type="compositionally biased region" description="Low complexity" evidence="1">
    <location>
        <begin position="29"/>
        <end position="40"/>
    </location>
</feature>
<comment type="caution">
    <text evidence="2">The sequence shown here is derived from an EMBL/GenBank/DDBJ whole genome shotgun (WGS) entry which is preliminary data.</text>
</comment>
<keyword evidence="3" id="KW-1185">Reference proteome</keyword>
<protein>
    <submittedName>
        <fullName evidence="2">Uncharacterized protein</fullName>
    </submittedName>
</protein>
<accession>A0A315AJ52</accession>
<gene>
    <name evidence="2" type="ORF">Pyn_00385</name>
</gene>
<evidence type="ECO:0000313" key="3">
    <source>
        <dbReference type="Proteomes" id="UP000250321"/>
    </source>
</evidence>
<feature type="compositionally biased region" description="Basic and acidic residues" evidence="1">
    <location>
        <begin position="86"/>
        <end position="101"/>
    </location>
</feature>
<evidence type="ECO:0000256" key="1">
    <source>
        <dbReference type="SAM" id="MobiDB-lite"/>
    </source>
</evidence>
<feature type="compositionally biased region" description="Basic and acidic residues" evidence="1">
    <location>
        <begin position="41"/>
        <end position="54"/>
    </location>
</feature>
<dbReference type="AlphaFoldDB" id="A0A315AJ52"/>
<sequence length="189" mass="21115">MWEAVRLLAGYARIPLYWFKFGELLQTPQDQSSGSSQSLQEDVKAYSSHGDESTSSRPKNSFPGCDDAIGRKRNRTAKIAEQATTEEEKLVQTHIEAEQETKHKTLEVPPSQLVTSKDKERRRKRVQDVDARIIKDLTRFETVGASTTPALGKASLLADPRIHELAEKPGSSLHVVRQIVSKLLPYGSC</sequence>
<proteinExistence type="predicted"/>
<name>A0A315AJ52_PRUYE</name>
<feature type="region of interest" description="Disordered" evidence="1">
    <location>
        <begin position="29"/>
        <end position="101"/>
    </location>
</feature>
<evidence type="ECO:0000313" key="2">
    <source>
        <dbReference type="EMBL" id="PQQ14306.1"/>
    </source>
</evidence>
<dbReference type="Proteomes" id="UP000250321">
    <property type="component" value="Unassembled WGS sequence"/>
</dbReference>